<dbReference type="Proteomes" id="UP000236592">
    <property type="component" value="Chromosome"/>
</dbReference>
<dbReference type="EMBL" id="CP025938">
    <property type="protein sequence ID" value="AUS07023.1"/>
    <property type="molecule type" value="Genomic_DNA"/>
</dbReference>
<dbReference type="KEGG" id="taj:C1A40_16925"/>
<proteinExistence type="predicted"/>
<evidence type="ECO:0000313" key="2">
    <source>
        <dbReference type="Proteomes" id="UP000236592"/>
    </source>
</evidence>
<accession>A0A2I7SM83</accession>
<reference evidence="2" key="1">
    <citation type="submission" date="2018-01" db="EMBL/GenBank/DDBJ databases">
        <title>Complete genome of Tamlana sp. UJ94.</title>
        <authorList>
            <person name="Jung J."/>
            <person name="Chung D."/>
            <person name="Bae S.S."/>
            <person name="Baek K."/>
        </authorList>
    </citation>
    <scope>NUCLEOTIDE SEQUENCE [LARGE SCALE GENOMIC DNA]</scope>
    <source>
        <strain evidence="2">UJ94</strain>
    </source>
</reference>
<protein>
    <submittedName>
        <fullName evidence="1">Uncharacterized protein</fullName>
    </submittedName>
</protein>
<keyword evidence="2" id="KW-1185">Reference proteome</keyword>
<organism evidence="1 2">
    <name type="scientific">Pseudotamlana carrageenivorans</name>
    <dbReference type="NCBI Taxonomy" id="2069432"/>
    <lineage>
        <taxon>Bacteria</taxon>
        <taxon>Pseudomonadati</taxon>
        <taxon>Bacteroidota</taxon>
        <taxon>Flavobacteriia</taxon>
        <taxon>Flavobacteriales</taxon>
        <taxon>Flavobacteriaceae</taxon>
        <taxon>Pseudotamlana</taxon>
    </lineage>
</organism>
<sequence>MQEIGYAFSWFFVNTGLISEFTMNLVINERLGALFVRIKKFKVTACQFFCIGIKIDLYNSKIKMNTCFREDGNL</sequence>
<dbReference type="RefSeq" id="WP_102996924.1">
    <property type="nucleotide sequence ID" value="NZ_CP025938.1"/>
</dbReference>
<evidence type="ECO:0000313" key="1">
    <source>
        <dbReference type="EMBL" id="AUS07023.1"/>
    </source>
</evidence>
<name>A0A2I7SM83_9FLAO</name>
<dbReference type="AlphaFoldDB" id="A0A2I7SM83"/>
<gene>
    <name evidence="1" type="ORF">C1A40_16925</name>
</gene>